<feature type="domain" description="DUF6792" evidence="1">
    <location>
        <begin position="38"/>
        <end position="245"/>
    </location>
</feature>
<dbReference type="KEGG" id="bgy:BGLY_0295"/>
<reference evidence="2 3" key="1">
    <citation type="submission" date="2019-01" db="EMBL/GenBank/DDBJ databases">
        <title>Genome sequence of Bacillus glycinifermentans SRCM103574.</title>
        <authorList>
            <person name="Kong H.-J."/>
            <person name="Jeong S.-Y."/>
            <person name="Jeong D.-Y."/>
        </authorList>
    </citation>
    <scope>NUCLEOTIDE SEQUENCE [LARGE SCALE GENOMIC DNA]</scope>
    <source>
        <strain evidence="2 3">SRCM103574</strain>
    </source>
</reference>
<accession>A0AAJ4D1F0</accession>
<sequence>MTNKNLFENENVKLRLINLEYSYKKRFASKNANEVKKAKEDFATDVRRIYKEETNKELPKDIDIYTSNELLKKTDYSIKNSGYDGTAIYIKDKKHHTNQLQIISEGSADNGDWLYNFFGLFLGMDDSQYKATKEFTIEAKEKTQGANNLKTYAMGHSLANNNQVLVQLIDGEFDEIYGVNGAQISVGHILKADYKLTDYLKRKFNAIKISEIPKNQLKKAIVKYYNDKGVTANITQRISKDDPLYGVSGKADFITFGDVKMTDTNPDVKGIRNIIDQIPDEEVRSIQKYWRQYSGAYQKNGLNGFLKEAAGIDLELINNFKNIKSPKQKMLYMNAKVVDFFSMADDIAAEVKEKLPEFLAFVDTIMKNKDIILDQLEANGYIDAVQKAVIEKDLGNIDKEISTLKNLYQQLMDNKLNFFEWKGIFDKSQDSINRLIAYVKQLGADTEDLLSLIAEGHSITPLLNALSKKKGISYKGGDIYFSKKDKDGKEIKVNLSSAVRIYQAGMAAISKIEDEIDRYQRVFHHEIHDHFANKKAALTKAIHDMEANPSHYQYDFQFTLASGFASSSGKLNKIVVHDSYHTAPLPECDGIISELKKQTSEKKRFVKDIRSSIEKLCDEDKQISALFDFKA</sequence>
<protein>
    <recommendedName>
        <fullName evidence="1">DUF6792 domain-containing protein</fullName>
    </recommendedName>
</protein>
<evidence type="ECO:0000259" key="1">
    <source>
        <dbReference type="Pfam" id="PF20591"/>
    </source>
</evidence>
<dbReference type="GeneID" id="82851376"/>
<dbReference type="Pfam" id="PF20591">
    <property type="entry name" value="DUF6792"/>
    <property type="match status" value="1"/>
</dbReference>
<dbReference type="InterPro" id="IPR046742">
    <property type="entry name" value="DUF6792"/>
</dbReference>
<organism evidence="2 3">
    <name type="scientific">Bacillus glycinifermentans</name>
    <dbReference type="NCBI Taxonomy" id="1664069"/>
    <lineage>
        <taxon>Bacteria</taxon>
        <taxon>Bacillati</taxon>
        <taxon>Bacillota</taxon>
        <taxon>Bacilli</taxon>
        <taxon>Bacillales</taxon>
        <taxon>Bacillaceae</taxon>
        <taxon>Bacillus</taxon>
    </lineage>
</organism>
<dbReference type="EMBL" id="CP035232">
    <property type="protein sequence ID" value="QAT63776.1"/>
    <property type="molecule type" value="Genomic_DNA"/>
</dbReference>
<name>A0AAJ4D1F0_9BACI</name>
<dbReference type="Proteomes" id="UP000288675">
    <property type="component" value="Chromosome"/>
</dbReference>
<gene>
    <name evidence="2" type="ORF">EQZ20_01640</name>
</gene>
<dbReference type="AlphaFoldDB" id="A0AAJ4D1F0"/>
<proteinExistence type="predicted"/>
<evidence type="ECO:0000313" key="3">
    <source>
        <dbReference type="Proteomes" id="UP000288675"/>
    </source>
</evidence>
<dbReference type="RefSeq" id="WP_046129047.1">
    <property type="nucleotide sequence ID" value="NZ_CP035232.1"/>
</dbReference>
<evidence type="ECO:0000313" key="2">
    <source>
        <dbReference type="EMBL" id="QAT63776.1"/>
    </source>
</evidence>